<dbReference type="InterPro" id="IPR027587">
    <property type="entry name" value="TrbK"/>
</dbReference>
<dbReference type="Proteomes" id="UP001229355">
    <property type="component" value="Chromosome 1"/>
</dbReference>
<evidence type="ECO:0000256" key="1">
    <source>
        <dbReference type="SAM" id="MobiDB-lite"/>
    </source>
</evidence>
<dbReference type="Pfam" id="PF20084">
    <property type="entry name" value="TrbK"/>
    <property type="match status" value="1"/>
</dbReference>
<feature type="region of interest" description="Disordered" evidence="1">
    <location>
        <begin position="24"/>
        <end position="46"/>
    </location>
</feature>
<dbReference type="NCBIfam" id="TIGR04360">
    <property type="entry name" value="other_trbK"/>
    <property type="match status" value="1"/>
</dbReference>
<gene>
    <name evidence="2" type="primary">trbK-alt</name>
    <name evidence="2" type="ORF">PZN02_001993</name>
</gene>
<dbReference type="RefSeq" id="WP_280657845.1">
    <property type="nucleotide sequence ID" value="NZ_CP120373.1"/>
</dbReference>
<protein>
    <submittedName>
        <fullName evidence="2">Entry exclusion protein TrbK-alt</fullName>
    </submittedName>
</protein>
<accession>A0ABY8D4H0</accession>
<dbReference type="EMBL" id="CP120373">
    <property type="protein sequence ID" value="WEX85761.1"/>
    <property type="molecule type" value="Genomic_DNA"/>
</dbReference>
<feature type="compositionally biased region" description="Low complexity" evidence="1">
    <location>
        <begin position="95"/>
        <end position="107"/>
    </location>
</feature>
<reference evidence="2 3" key="1">
    <citation type="submission" date="2023-03" db="EMBL/GenBank/DDBJ databases">
        <authorList>
            <person name="Kaur S."/>
            <person name="Espinosa-Saiz D."/>
            <person name="Velazquez E."/>
            <person name="Menendez E."/>
            <person name="diCenzo G.C."/>
        </authorList>
    </citation>
    <scope>NUCLEOTIDE SEQUENCE [LARGE SCALE GENOMIC DNA]</scope>
    <source>
        <strain evidence="2 3">LMG 24692</strain>
    </source>
</reference>
<proteinExistence type="predicted"/>
<feature type="region of interest" description="Disordered" evidence="1">
    <location>
        <begin position="80"/>
        <end position="131"/>
    </location>
</feature>
<organism evidence="2 3">
    <name type="scientific">Sinorhizobium garamanticum</name>
    <dbReference type="NCBI Taxonomy" id="680247"/>
    <lineage>
        <taxon>Bacteria</taxon>
        <taxon>Pseudomonadati</taxon>
        <taxon>Pseudomonadota</taxon>
        <taxon>Alphaproteobacteria</taxon>
        <taxon>Hyphomicrobiales</taxon>
        <taxon>Rhizobiaceae</taxon>
        <taxon>Sinorhizobium/Ensifer group</taxon>
        <taxon>Sinorhizobium</taxon>
    </lineage>
</organism>
<name>A0ABY8D4H0_9HYPH</name>
<sequence>MDGKWFARLAAVGLIAVALTATAIEMTRKEEEPETPALGDRDDSRVDPLRAELRRCAVMGEAGARDAGCLRAWAENRQRFLTPGARPTDRQVDRPAAPNTPATPAPTDVLPDNPILKETAPAIAPDASEDQ</sequence>
<evidence type="ECO:0000313" key="3">
    <source>
        <dbReference type="Proteomes" id="UP001229355"/>
    </source>
</evidence>
<evidence type="ECO:0000313" key="2">
    <source>
        <dbReference type="EMBL" id="WEX85761.1"/>
    </source>
</evidence>
<keyword evidence="3" id="KW-1185">Reference proteome</keyword>